<evidence type="ECO:0000313" key="3">
    <source>
        <dbReference type="Proteomes" id="UP000251540"/>
    </source>
</evidence>
<feature type="compositionally biased region" description="Basic residues" evidence="1">
    <location>
        <begin position="51"/>
        <end position="65"/>
    </location>
</feature>
<proteinExistence type="predicted"/>
<name>A0A7Z1Q2E4_SALET</name>
<accession>A0A7Z1Q2E4</accession>
<reference evidence="2 3" key="1">
    <citation type="submission" date="2018-04" db="EMBL/GenBank/DDBJ databases">
        <title>Whole genome sequencing of Salmonella enterica.</title>
        <authorList>
            <person name="Bell R."/>
        </authorList>
    </citation>
    <scope>NUCLEOTIDE SEQUENCE [LARGE SCALE GENOMIC DNA]</scope>
    <source>
        <strain evidence="2 3">CFSAN058609</strain>
    </source>
</reference>
<dbReference type="AlphaFoldDB" id="A0A7Z1Q2E4"/>
<gene>
    <name evidence="2" type="ORF">DAX92_13045</name>
</gene>
<evidence type="ECO:0000313" key="2">
    <source>
        <dbReference type="EMBL" id="PUF37286.1"/>
    </source>
</evidence>
<protein>
    <submittedName>
        <fullName evidence="2">Uncharacterized protein</fullName>
    </submittedName>
</protein>
<organism evidence="2 3">
    <name type="scientific">Salmonella enterica I</name>
    <dbReference type="NCBI Taxonomy" id="59201"/>
    <lineage>
        <taxon>Bacteria</taxon>
        <taxon>Pseudomonadati</taxon>
        <taxon>Pseudomonadota</taxon>
        <taxon>Gammaproteobacteria</taxon>
        <taxon>Enterobacterales</taxon>
        <taxon>Enterobacteriaceae</taxon>
        <taxon>Salmonella</taxon>
    </lineage>
</organism>
<evidence type="ECO:0000256" key="1">
    <source>
        <dbReference type="SAM" id="MobiDB-lite"/>
    </source>
</evidence>
<dbReference type="EMBL" id="QARP01000010">
    <property type="protein sequence ID" value="PUF37286.1"/>
    <property type="molecule type" value="Genomic_DNA"/>
</dbReference>
<sequence length="65" mass="7491">MFGVKQARNIWEQDGLSGRNMPGVQAIFIFIKGKPEDVKTSVPEGDYPAQRQKRKNRPQRKFVCI</sequence>
<comment type="caution">
    <text evidence="2">The sequence shown here is derived from an EMBL/GenBank/DDBJ whole genome shotgun (WGS) entry which is preliminary data.</text>
</comment>
<feature type="region of interest" description="Disordered" evidence="1">
    <location>
        <begin position="37"/>
        <end position="65"/>
    </location>
</feature>
<dbReference type="Proteomes" id="UP000251540">
    <property type="component" value="Unassembled WGS sequence"/>
</dbReference>